<gene>
    <name evidence="2" type="ORF">STHERMO_1805</name>
    <name evidence="3" type="ORF">STHERMO_1836</name>
</gene>
<feature type="transmembrane region" description="Helical" evidence="1">
    <location>
        <begin position="16"/>
        <end position="39"/>
    </location>
</feature>
<dbReference type="AlphaFoldDB" id="A0A2U2MDD6"/>
<sequence>MGCVDFTGRSSCSDYWFTYLVNVLITWCPYIVVAVVGIISSSIGSSALAIISLILGLIMWVYTIGEFLPGLAVIVGSLHDTGYTWPYIFTIFIPFVGWIILLVLLCKPTKVESPFNNS</sequence>
<dbReference type="RefSeq" id="WP_023909925.1">
    <property type="nucleotide sequence ID" value="NZ_CAKMBF010000001.1"/>
</dbReference>
<dbReference type="EMBL" id="LR822017">
    <property type="protein sequence ID" value="CAD0139118.1"/>
    <property type="molecule type" value="Genomic_DNA"/>
</dbReference>
<evidence type="ECO:0000313" key="2">
    <source>
        <dbReference type="EMBL" id="CAD0139118.1"/>
    </source>
</evidence>
<dbReference type="PANTHER" id="PTHR34980">
    <property type="entry name" value="INNER MEMBRANE PROTEIN-RELATED-RELATED"/>
    <property type="match status" value="1"/>
</dbReference>
<dbReference type="Proteomes" id="UP000509833">
    <property type="component" value="Chromosome"/>
</dbReference>
<name>A0A2U2MDD6_STRTR</name>
<dbReference type="InterPro" id="IPR008523">
    <property type="entry name" value="DUF805"/>
</dbReference>
<proteinExistence type="predicted"/>
<feature type="transmembrane region" description="Helical" evidence="1">
    <location>
        <begin position="85"/>
        <end position="106"/>
    </location>
</feature>
<protein>
    <submittedName>
        <fullName evidence="2 3">Inner membrane protein YhaI</fullName>
    </submittedName>
</protein>
<feature type="transmembrane region" description="Helical" evidence="1">
    <location>
        <begin position="46"/>
        <end position="65"/>
    </location>
</feature>
<evidence type="ECO:0000256" key="1">
    <source>
        <dbReference type="SAM" id="Phobius"/>
    </source>
</evidence>
<dbReference type="PANTHER" id="PTHR34980:SF2">
    <property type="entry name" value="INNER MEMBRANE PROTEIN YHAH-RELATED"/>
    <property type="match status" value="1"/>
</dbReference>
<keyword evidence="1" id="KW-0812">Transmembrane</keyword>
<evidence type="ECO:0000313" key="4">
    <source>
        <dbReference type="Proteomes" id="UP000509120"/>
    </source>
</evidence>
<accession>A0A2U2MDD6</accession>
<reference evidence="4 5" key="1">
    <citation type="submission" date="2020-06" db="EMBL/GenBank/DDBJ databases">
        <authorList>
            <person name="Chuat V."/>
        </authorList>
    </citation>
    <scope>NUCLEOTIDE SEQUENCE [LARGE SCALE GENOMIC DNA]</scope>
    <source>
        <strain evidence="3">STH_CIRM_1046</strain>
        <strain evidence="2">STH_CIRM_336</strain>
    </source>
</reference>
<organism evidence="2 5">
    <name type="scientific">Streptococcus thermophilus</name>
    <dbReference type="NCBI Taxonomy" id="1308"/>
    <lineage>
        <taxon>Bacteria</taxon>
        <taxon>Bacillati</taxon>
        <taxon>Bacillota</taxon>
        <taxon>Bacilli</taxon>
        <taxon>Lactobacillales</taxon>
        <taxon>Streptococcaceae</taxon>
        <taxon>Streptococcus</taxon>
    </lineage>
</organism>
<dbReference type="GO" id="GO:0005886">
    <property type="term" value="C:plasma membrane"/>
    <property type="evidence" value="ECO:0007669"/>
    <property type="project" value="TreeGrafter"/>
</dbReference>
<evidence type="ECO:0000313" key="5">
    <source>
        <dbReference type="Proteomes" id="UP000509833"/>
    </source>
</evidence>
<dbReference type="OrthoDB" id="2285053at2"/>
<dbReference type="Proteomes" id="UP000509120">
    <property type="component" value="Chromosome"/>
</dbReference>
<keyword evidence="1" id="KW-0472">Membrane</keyword>
<dbReference type="Pfam" id="PF05656">
    <property type="entry name" value="DUF805"/>
    <property type="match status" value="1"/>
</dbReference>
<dbReference type="EMBL" id="LR822030">
    <property type="protein sequence ID" value="CAD0157176.1"/>
    <property type="molecule type" value="Genomic_DNA"/>
</dbReference>
<evidence type="ECO:0000313" key="3">
    <source>
        <dbReference type="EMBL" id="CAD0157176.1"/>
    </source>
</evidence>
<keyword evidence="1" id="KW-1133">Transmembrane helix</keyword>